<evidence type="ECO:0000256" key="7">
    <source>
        <dbReference type="SAM" id="Phobius"/>
    </source>
</evidence>
<keyword evidence="4 7" id="KW-0812">Transmembrane</keyword>
<dbReference type="SUPFAM" id="SSF50182">
    <property type="entry name" value="Sm-like ribonucleoproteins"/>
    <property type="match status" value="1"/>
</dbReference>
<keyword evidence="3" id="KW-1003">Cell membrane</keyword>
<dbReference type="InterPro" id="IPR045275">
    <property type="entry name" value="MscS_archaea/bacteria_type"/>
</dbReference>
<sequence>MEEFLRDIFKHVEGYYYSLVDITPKILLAILVVLISWFIAARVKVFADRRLKTKMHDPLLATFIANLIKAVLIVIGLLFMFRVIGLTGVAQSVLAGAGISAFVIGFALKDIGENFLAGILLAFKRPFSVGDIIESNGVKGKVVALNLRDTQVKSDSKNIYIPNALLVKNTLVNFNSEGFLLQDFTIGLEYGSDYRKAIEIITDVMKTDSAVIDKGYSNSAVVAGITGSTVQIIIRYWVQTDRTVTDGKHRSEVVIKVAEALKENGFNIK</sequence>
<evidence type="ECO:0000256" key="1">
    <source>
        <dbReference type="ARBA" id="ARBA00004651"/>
    </source>
</evidence>
<dbReference type="Gene3D" id="2.30.30.60">
    <property type="match status" value="1"/>
</dbReference>
<dbReference type="GO" id="GO:0008381">
    <property type="term" value="F:mechanosensitive monoatomic ion channel activity"/>
    <property type="evidence" value="ECO:0007669"/>
    <property type="project" value="InterPro"/>
</dbReference>
<dbReference type="EMBL" id="QWDM01000001">
    <property type="protein sequence ID" value="RUT72198.1"/>
    <property type="molecule type" value="Genomic_DNA"/>
</dbReference>
<dbReference type="GO" id="GO:0005886">
    <property type="term" value="C:plasma membrane"/>
    <property type="evidence" value="ECO:0007669"/>
    <property type="project" value="UniProtKB-SubCell"/>
</dbReference>
<dbReference type="PANTHER" id="PTHR30221:SF1">
    <property type="entry name" value="SMALL-CONDUCTANCE MECHANOSENSITIVE CHANNEL"/>
    <property type="match status" value="1"/>
</dbReference>
<dbReference type="OrthoDB" id="1522493at2"/>
<comment type="subcellular location">
    <subcellularLocation>
        <location evidence="1">Cell membrane</location>
        <topology evidence="1">Multi-pass membrane protein</topology>
    </subcellularLocation>
</comment>
<evidence type="ECO:0000256" key="5">
    <source>
        <dbReference type="ARBA" id="ARBA00022989"/>
    </source>
</evidence>
<organism evidence="10 11">
    <name type="scientific">Flavobacterium cupreum</name>
    <dbReference type="NCBI Taxonomy" id="2133766"/>
    <lineage>
        <taxon>Bacteria</taxon>
        <taxon>Pseudomonadati</taxon>
        <taxon>Bacteroidota</taxon>
        <taxon>Flavobacteriia</taxon>
        <taxon>Flavobacteriales</taxon>
        <taxon>Flavobacteriaceae</taxon>
        <taxon>Flavobacterium</taxon>
    </lineage>
</organism>
<dbReference type="InterPro" id="IPR006685">
    <property type="entry name" value="MscS_channel_2nd"/>
</dbReference>
<feature type="transmembrane region" description="Helical" evidence="7">
    <location>
        <begin position="89"/>
        <end position="108"/>
    </location>
</feature>
<dbReference type="InterPro" id="IPR011066">
    <property type="entry name" value="MscS_channel_C_sf"/>
</dbReference>
<comment type="similarity">
    <text evidence="2">Belongs to the MscS (TC 1.A.23) family.</text>
</comment>
<dbReference type="PANTHER" id="PTHR30221">
    <property type="entry name" value="SMALL-CONDUCTANCE MECHANOSENSITIVE CHANNEL"/>
    <property type="match status" value="1"/>
</dbReference>
<protein>
    <submittedName>
        <fullName evidence="10">Mechanosensitive ion channel family protein</fullName>
    </submittedName>
</protein>
<comment type="caution">
    <text evidence="10">The sequence shown here is derived from an EMBL/GenBank/DDBJ whole genome shotgun (WGS) entry which is preliminary data.</text>
</comment>
<dbReference type="InterPro" id="IPR049278">
    <property type="entry name" value="MS_channel_C"/>
</dbReference>
<evidence type="ECO:0000259" key="8">
    <source>
        <dbReference type="Pfam" id="PF00924"/>
    </source>
</evidence>
<evidence type="ECO:0000259" key="9">
    <source>
        <dbReference type="Pfam" id="PF21082"/>
    </source>
</evidence>
<evidence type="ECO:0000313" key="11">
    <source>
        <dbReference type="Proteomes" id="UP000288102"/>
    </source>
</evidence>
<dbReference type="InterPro" id="IPR010920">
    <property type="entry name" value="LSM_dom_sf"/>
</dbReference>
<name>A0A434ACU3_9FLAO</name>
<proteinExistence type="inferred from homology"/>
<dbReference type="Pfam" id="PF00924">
    <property type="entry name" value="MS_channel_2nd"/>
    <property type="match status" value="1"/>
</dbReference>
<gene>
    <name evidence="10" type="ORF">D0817_00845</name>
</gene>
<accession>A0A434ACU3</accession>
<dbReference type="SUPFAM" id="SSF82861">
    <property type="entry name" value="Mechanosensitive channel protein MscS (YggB), transmembrane region"/>
    <property type="match status" value="1"/>
</dbReference>
<keyword evidence="5 7" id="KW-1133">Transmembrane helix</keyword>
<dbReference type="Gene3D" id="3.30.70.100">
    <property type="match status" value="1"/>
</dbReference>
<evidence type="ECO:0000256" key="2">
    <source>
        <dbReference type="ARBA" id="ARBA00008017"/>
    </source>
</evidence>
<dbReference type="Pfam" id="PF21082">
    <property type="entry name" value="MS_channel_3rd"/>
    <property type="match status" value="1"/>
</dbReference>
<feature type="domain" description="Mechanosensitive ion channel MscS C-terminal" evidence="9">
    <location>
        <begin position="184"/>
        <end position="267"/>
    </location>
</feature>
<dbReference type="SUPFAM" id="SSF82689">
    <property type="entry name" value="Mechanosensitive channel protein MscS (YggB), C-terminal domain"/>
    <property type="match status" value="1"/>
</dbReference>
<dbReference type="Proteomes" id="UP000288102">
    <property type="component" value="Unassembled WGS sequence"/>
</dbReference>
<keyword evidence="6 7" id="KW-0472">Membrane</keyword>
<dbReference type="RefSeq" id="WP_127336493.1">
    <property type="nucleotide sequence ID" value="NZ_QWDM01000001.1"/>
</dbReference>
<dbReference type="InterPro" id="IPR023408">
    <property type="entry name" value="MscS_beta-dom_sf"/>
</dbReference>
<evidence type="ECO:0000313" key="10">
    <source>
        <dbReference type="EMBL" id="RUT72198.1"/>
    </source>
</evidence>
<dbReference type="InterPro" id="IPR011014">
    <property type="entry name" value="MscS_channel_TM-2"/>
</dbReference>
<evidence type="ECO:0000256" key="3">
    <source>
        <dbReference type="ARBA" id="ARBA00022475"/>
    </source>
</evidence>
<dbReference type="AlphaFoldDB" id="A0A434ACU3"/>
<dbReference type="Gene3D" id="1.10.287.1260">
    <property type="match status" value="1"/>
</dbReference>
<evidence type="ECO:0000256" key="4">
    <source>
        <dbReference type="ARBA" id="ARBA00022692"/>
    </source>
</evidence>
<reference evidence="11" key="1">
    <citation type="journal article" date="2019" name="Syst. Appl. Microbiol.">
        <title>Flavobacterium circumlabens sp. nov. and Flavobacterium cupreum sp. nov., two psychrotrophic species isolated from Antarctic environmental samples.</title>
        <authorList>
            <person name="Kralova S."/>
            <person name="Busse H.-J."/>
            <person name="Svec P."/>
            <person name="Maslanova I."/>
            <person name="Stankova E."/>
            <person name="Bartak M."/>
            <person name="Sedlacek I."/>
        </authorList>
    </citation>
    <scope>NUCLEOTIDE SEQUENCE [LARGE SCALE GENOMIC DNA]</scope>
    <source>
        <strain evidence="11">CCM 8825</strain>
    </source>
</reference>
<feature type="domain" description="Mechanosensitive ion channel MscS" evidence="8">
    <location>
        <begin position="113"/>
        <end position="175"/>
    </location>
</feature>
<evidence type="ECO:0000256" key="6">
    <source>
        <dbReference type="ARBA" id="ARBA00023136"/>
    </source>
</evidence>
<feature type="transmembrane region" description="Helical" evidence="7">
    <location>
        <begin position="59"/>
        <end position="83"/>
    </location>
</feature>
<keyword evidence="11" id="KW-1185">Reference proteome</keyword>
<feature type="transmembrane region" description="Helical" evidence="7">
    <location>
        <begin position="26"/>
        <end position="47"/>
    </location>
</feature>